<dbReference type="Gene3D" id="1.10.472.10">
    <property type="entry name" value="Cyclin-like"/>
    <property type="match status" value="2"/>
</dbReference>
<evidence type="ECO:0000313" key="5">
    <source>
        <dbReference type="EMBL" id="EAY11329.1"/>
    </source>
</evidence>
<dbReference type="eggNOG" id="KOG0654">
    <property type="taxonomic scope" value="Eukaryota"/>
</dbReference>
<dbReference type="InterPro" id="IPR039361">
    <property type="entry name" value="Cyclin"/>
</dbReference>
<dbReference type="SMR" id="A2E7P4"/>
<keyword evidence="1 2" id="KW-0195">Cyclin</keyword>
<organism evidence="5 6">
    <name type="scientific">Trichomonas vaginalis (strain ATCC PRA-98 / G3)</name>
    <dbReference type="NCBI Taxonomy" id="412133"/>
    <lineage>
        <taxon>Eukaryota</taxon>
        <taxon>Metamonada</taxon>
        <taxon>Parabasalia</taxon>
        <taxon>Trichomonadida</taxon>
        <taxon>Trichomonadidae</taxon>
        <taxon>Trichomonas</taxon>
    </lineage>
</organism>
<dbReference type="Pfam" id="PF02984">
    <property type="entry name" value="Cyclin_C"/>
    <property type="match status" value="1"/>
</dbReference>
<dbReference type="KEGG" id="tva:4769282"/>
<dbReference type="GO" id="GO:0000082">
    <property type="term" value="P:G1/S transition of mitotic cell cycle"/>
    <property type="evidence" value="ECO:0000318"/>
    <property type="project" value="GO_Central"/>
</dbReference>
<dbReference type="InterPro" id="IPR006671">
    <property type="entry name" value="Cyclin_N"/>
</dbReference>
<dbReference type="GO" id="GO:0000307">
    <property type="term" value="C:cyclin-dependent protein kinase holoenzyme complex"/>
    <property type="evidence" value="ECO:0000318"/>
    <property type="project" value="GO_Central"/>
</dbReference>
<dbReference type="PANTHER" id="PTHR10177">
    <property type="entry name" value="CYCLINS"/>
    <property type="match status" value="1"/>
</dbReference>
<sequence length="351" mass="40094">MLHSIGITSENTFSNFSLPKCGSADMIHSIALQQTRKDYSRSDDEYSDPSIILDSDDEDDDDCIFSDFDLPDDFTIPNQKAIAQPKEFHYDMAQVLQNEETSQIIPYGLIAEVQGSKFSQYRFLLADWLFNLSFCYPTNTETLFQCFKVMDTYLSKKHVPLSKLQLIGCSCLWICSKVDFHTIETLDPLTKNCHQKYTKAEFRQAEIDILTTVDYKIQTASANYFLKYFLEKINASAKLSAIASFYSEVSLLYMNFSSYAPSVIALSSLIIANHLLNNACDLRPLKCYLKNVCQNDILLCTNMLNRSGGNIITREKLGICKKLRRRYHEKDIDLLIAKSADLFESFSSIVH</sequence>
<gene>
    <name evidence="5" type="ORF">TVAG_344230</name>
</gene>
<reference evidence="5" key="2">
    <citation type="journal article" date="2007" name="Science">
        <title>Draft genome sequence of the sexually transmitted pathogen Trichomonas vaginalis.</title>
        <authorList>
            <person name="Carlton J.M."/>
            <person name="Hirt R.P."/>
            <person name="Silva J.C."/>
            <person name="Delcher A.L."/>
            <person name="Schatz M."/>
            <person name="Zhao Q."/>
            <person name="Wortman J.R."/>
            <person name="Bidwell S.L."/>
            <person name="Alsmark U.C.M."/>
            <person name="Besteiro S."/>
            <person name="Sicheritz-Ponten T."/>
            <person name="Noel C.J."/>
            <person name="Dacks J.B."/>
            <person name="Foster P.G."/>
            <person name="Simillion C."/>
            <person name="Van de Peer Y."/>
            <person name="Miranda-Saavedra D."/>
            <person name="Barton G.J."/>
            <person name="Westrop G.D."/>
            <person name="Mueller S."/>
            <person name="Dessi D."/>
            <person name="Fiori P.L."/>
            <person name="Ren Q."/>
            <person name="Paulsen I."/>
            <person name="Zhang H."/>
            <person name="Bastida-Corcuera F.D."/>
            <person name="Simoes-Barbosa A."/>
            <person name="Brown M.T."/>
            <person name="Hayes R.D."/>
            <person name="Mukherjee M."/>
            <person name="Okumura C.Y."/>
            <person name="Schneider R."/>
            <person name="Smith A.J."/>
            <person name="Vanacova S."/>
            <person name="Villalvazo M."/>
            <person name="Haas B.J."/>
            <person name="Pertea M."/>
            <person name="Feldblyum T.V."/>
            <person name="Utterback T.R."/>
            <person name="Shu C.L."/>
            <person name="Osoegawa K."/>
            <person name="de Jong P.J."/>
            <person name="Hrdy I."/>
            <person name="Horvathova L."/>
            <person name="Zubacova Z."/>
            <person name="Dolezal P."/>
            <person name="Malik S.B."/>
            <person name="Logsdon J.M. Jr."/>
            <person name="Henze K."/>
            <person name="Gupta A."/>
            <person name="Wang C.C."/>
            <person name="Dunne R.L."/>
            <person name="Upcroft J.A."/>
            <person name="Upcroft P."/>
            <person name="White O."/>
            <person name="Salzberg S.L."/>
            <person name="Tang P."/>
            <person name="Chiu C.-H."/>
            <person name="Lee Y.-S."/>
            <person name="Embley T.M."/>
            <person name="Coombs G.H."/>
            <person name="Mottram J.C."/>
            <person name="Tachezy J."/>
            <person name="Fraser-Liggett C.M."/>
            <person name="Johnson P.J."/>
        </authorList>
    </citation>
    <scope>NUCLEOTIDE SEQUENCE [LARGE SCALE GENOMIC DNA]</scope>
    <source>
        <strain evidence="5">G3</strain>
    </source>
</reference>
<proteinExistence type="inferred from homology"/>
<dbReference type="SMART" id="SM01332">
    <property type="entry name" value="Cyclin_C"/>
    <property type="match status" value="1"/>
</dbReference>
<dbReference type="GO" id="GO:0005737">
    <property type="term" value="C:cytoplasm"/>
    <property type="evidence" value="ECO:0000318"/>
    <property type="project" value="GO_Central"/>
</dbReference>
<dbReference type="InterPro" id="IPR004367">
    <property type="entry name" value="Cyclin_C-dom"/>
</dbReference>
<name>A2E7P4_TRIV3</name>
<feature type="domain" description="Cyclin C-terminal" evidence="4">
    <location>
        <begin position="220"/>
        <end position="342"/>
    </location>
</feature>
<dbReference type="EMBL" id="DS113321">
    <property type="protein sequence ID" value="EAY11329.1"/>
    <property type="molecule type" value="Genomic_DNA"/>
</dbReference>
<dbReference type="InterPro" id="IPR013763">
    <property type="entry name" value="Cyclin-like_dom"/>
</dbReference>
<dbReference type="STRING" id="5722.A2E7P4"/>
<dbReference type="AlphaFoldDB" id="A2E7P4"/>
<dbReference type="SUPFAM" id="SSF47954">
    <property type="entry name" value="Cyclin-like"/>
    <property type="match status" value="2"/>
</dbReference>
<keyword evidence="6" id="KW-1185">Reference proteome</keyword>
<dbReference type="VEuPathDB" id="TrichDB:TVAGG3_0598560"/>
<reference evidence="5" key="1">
    <citation type="submission" date="2006-10" db="EMBL/GenBank/DDBJ databases">
        <authorList>
            <person name="Amadeo P."/>
            <person name="Zhao Q."/>
            <person name="Wortman J."/>
            <person name="Fraser-Liggett C."/>
            <person name="Carlton J."/>
        </authorList>
    </citation>
    <scope>NUCLEOTIDE SEQUENCE</scope>
    <source>
        <strain evidence="5">G3</strain>
    </source>
</reference>
<dbReference type="RefSeq" id="XP_001323552.1">
    <property type="nucleotide sequence ID" value="XM_001323517.1"/>
</dbReference>
<dbReference type="SMART" id="SM00385">
    <property type="entry name" value="CYCLIN"/>
    <property type="match status" value="2"/>
</dbReference>
<dbReference type="InterPro" id="IPR036915">
    <property type="entry name" value="Cyclin-like_sf"/>
</dbReference>
<dbReference type="OrthoDB" id="6272950at2759"/>
<accession>A2E7P4</accession>
<feature type="domain" description="Cyclin-like" evidence="3">
    <location>
        <begin position="224"/>
        <end position="306"/>
    </location>
</feature>
<evidence type="ECO:0000256" key="2">
    <source>
        <dbReference type="RuleBase" id="RU000383"/>
    </source>
</evidence>
<dbReference type="InParanoid" id="A2E7P4"/>
<dbReference type="CDD" id="cd20537">
    <property type="entry name" value="CYCLIN_CCNO-like_rpt2"/>
    <property type="match status" value="1"/>
</dbReference>
<evidence type="ECO:0000313" key="6">
    <source>
        <dbReference type="Proteomes" id="UP000001542"/>
    </source>
</evidence>
<dbReference type="Proteomes" id="UP000001542">
    <property type="component" value="Unassembled WGS sequence"/>
</dbReference>
<evidence type="ECO:0000259" key="3">
    <source>
        <dbReference type="SMART" id="SM00385"/>
    </source>
</evidence>
<evidence type="ECO:0000259" key="4">
    <source>
        <dbReference type="SMART" id="SM01332"/>
    </source>
</evidence>
<comment type="similarity">
    <text evidence="2">Belongs to the cyclin family.</text>
</comment>
<dbReference type="Pfam" id="PF00134">
    <property type="entry name" value="Cyclin_N"/>
    <property type="match status" value="1"/>
</dbReference>
<feature type="domain" description="Cyclin-like" evidence="3">
    <location>
        <begin position="127"/>
        <end position="211"/>
    </location>
</feature>
<dbReference type="FunFam" id="1.10.472.10:FF:000279">
    <property type="entry name" value="Cyclin, N-terminal domain containing protein"/>
    <property type="match status" value="1"/>
</dbReference>
<dbReference type="VEuPathDB" id="TrichDB:TVAG_344230"/>
<dbReference type="GO" id="GO:0005634">
    <property type="term" value="C:nucleus"/>
    <property type="evidence" value="ECO:0000318"/>
    <property type="project" value="GO_Central"/>
</dbReference>
<evidence type="ECO:0000256" key="1">
    <source>
        <dbReference type="ARBA" id="ARBA00023127"/>
    </source>
</evidence>
<dbReference type="GO" id="GO:0016538">
    <property type="term" value="F:cyclin-dependent protein serine/threonine kinase regulator activity"/>
    <property type="evidence" value="ECO:0000318"/>
    <property type="project" value="GO_Central"/>
</dbReference>
<protein>
    <submittedName>
        <fullName evidence="5">Cyclin, N-terminal domain containing protein</fullName>
    </submittedName>
</protein>